<name>A0A645DI22_9ZZZZ</name>
<sequence>MEKKLDRSGVLITGGFKDLVHEIAQLTEMAGGWRNFYTDDPADTMQVIFLWSRLRDESMGMFDIVPNSLFKRIEAWGDSINERVDRDDILQIYRGLTVNDVVYSMPMVRFRVTPNNDYFLLDYETEFPFEEDKKPEIFQGEAALETAEKWLRYMNCIYNFI</sequence>
<dbReference type="EMBL" id="VSSQ01036457">
    <property type="protein sequence ID" value="MPM88949.1"/>
    <property type="molecule type" value="Genomic_DNA"/>
</dbReference>
<comment type="caution">
    <text evidence="1">The sequence shown here is derived from an EMBL/GenBank/DDBJ whole genome shotgun (WGS) entry which is preliminary data.</text>
</comment>
<protein>
    <submittedName>
        <fullName evidence="1">Uncharacterized protein</fullName>
    </submittedName>
</protein>
<accession>A0A645DI22</accession>
<dbReference type="AlphaFoldDB" id="A0A645DI22"/>
<organism evidence="1">
    <name type="scientific">bioreactor metagenome</name>
    <dbReference type="NCBI Taxonomy" id="1076179"/>
    <lineage>
        <taxon>unclassified sequences</taxon>
        <taxon>metagenomes</taxon>
        <taxon>ecological metagenomes</taxon>
    </lineage>
</organism>
<evidence type="ECO:0000313" key="1">
    <source>
        <dbReference type="EMBL" id="MPM88949.1"/>
    </source>
</evidence>
<gene>
    <name evidence="1" type="ORF">SDC9_136053</name>
</gene>
<proteinExistence type="predicted"/>
<reference evidence="1" key="1">
    <citation type="submission" date="2019-08" db="EMBL/GenBank/DDBJ databases">
        <authorList>
            <person name="Kucharzyk K."/>
            <person name="Murdoch R.W."/>
            <person name="Higgins S."/>
            <person name="Loffler F."/>
        </authorList>
    </citation>
    <scope>NUCLEOTIDE SEQUENCE</scope>
</reference>